<reference evidence="2" key="1">
    <citation type="submission" date="2013-07" db="EMBL/GenBank/DDBJ databases">
        <title>The genome of Eucalyptus grandis.</title>
        <authorList>
            <person name="Schmutz J."/>
            <person name="Hayes R."/>
            <person name="Myburg A."/>
            <person name="Tuskan G."/>
            <person name="Grattapaglia D."/>
            <person name="Rokhsar D.S."/>
        </authorList>
    </citation>
    <scope>NUCLEOTIDE SEQUENCE</scope>
    <source>
        <tissue evidence="2">Leaf extractions</tissue>
    </source>
</reference>
<name>A0A059D493_EUCGR</name>
<dbReference type="AlphaFoldDB" id="A0A059D493"/>
<dbReference type="EMBL" id="KK198754">
    <property type="protein sequence ID" value="KCW85558.1"/>
    <property type="molecule type" value="Genomic_DNA"/>
</dbReference>
<evidence type="ECO:0000256" key="1">
    <source>
        <dbReference type="SAM" id="SignalP"/>
    </source>
</evidence>
<organism evidence="2">
    <name type="scientific">Eucalyptus grandis</name>
    <name type="common">Flooded gum</name>
    <dbReference type="NCBI Taxonomy" id="71139"/>
    <lineage>
        <taxon>Eukaryota</taxon>
        <taxon>Viridiplantae</taxon>
        <taxon>Streptophyta</taxon>
        <taxon>Embryophyta</taxon>
        <taxon>Tracheophyta</taxon>
        <taxon>Spermatophyta</taxon>
        <taxon>Magnoliopsida</taxon>
        <taxon>eudicotyledons</taxon>
        <taxon>Gunneridae</taxon>
        <taxon>Pentapetalae</taxon>
        <taxon>rosids</taxon>
        <taxon>malvids</taxon>
        <taxon>Myrtales</taxon>
        <taxon>Myrtaceae</taxon>
        <taxon>Myrtoideae</taxon>
        <taxon>Eucalypteae</taxon>
        <taxon>Eucalyptus</taxon>
    </lineage>
</organism>
<protein>
    <submittedName>
        <fullName evidence="2">Uncharacterized protein</fullName>
    </submittedName>
</protein>
<evidence type="ECO:0000313" key="2">
    <source>
        <dbReference type="EMBL" id="KCW85558.1"/>
    </source>
</evidence>
<keyword evidence="1" id="KW-0732">Signal</keyword>
<feature type="signal peptide" evidence="1">
    <location>
        <begin position="1"/>
        <end position="29"/>
    </location>
</feature>
<accession>A0A059D493</accession>
<gene>
    <name evidence="2" type="ORF">EUGRSUZ_B02357</name>
</gene>
<dbReference type="Gramene" id="KCW85558">
    <property type="protein sequence ID" value="KCW85558"/>
    <property type="gene ID" value="EUGRSUZ_B02357"/>
</dbReference>
<sequence>MGIQTMPSFGTPPLFASLSLFLSLQFCKWLQKPRAMFSFDEVQIQAKRLLLYCNFSPSNIRSLKFLPQYKKKTPLFGIERNQSSD</sequence>
<feature type="chain" id="PRO_5001570529" evidence="1">
    <location>
        <begin position="30"/>
        <end position="85"/>
    </location>
</feature>
<proteinExistence type="predicted"/>
<dbReference type="InParanoid" id="A0A059D493"/>